<name>A0ABT0YIY2_9BURK</name>
<sequence>MTPANSHAAFIAFAAQRGVTLARSTPRSGIGQMVSFYQVIRADGCTGPDGEMLLLQWGPHDWGAGPSFELSITRQFIEQRARGDDALSQLRLTYRFQPSPALRALSDGELWCHEPAGAIPFHELALSTVASPKLVDAAAAEVELTYSLV</sequence>
<comment type="caution">
    <text evidence="1">The sequence shown here is derived from an EMBL/GenBank/DDBJ whole genome shotgun (WGS) entry which is preliminary data.</text>
</comment>
<accession>A0ABT0YIY2</accession>
<proteinExistence type="predicted"/>
<dbReference type="Proteomes" id="UP001165541">
    <property type="component" value="Unassembled WGS sequence"/>
</dbReference>
<dbReference type="EMBL" id="JAMKFE010000002">
    <property type="protein sequence ID" value="MCM5678684.1"/>
    <property type="molecule type" value="Genomic_DNA"/>
</dbReference>
<evidence type="ECO:0000313" key="2">
    <source>
        <dbReference type="Proteomes" id="UP001165541"/>
    </source>
</evidence>
<evidence type="ECO:0000313" key="1">
    <source>
        <dbReference type="EMBL" id="MCM5678684.1"/>
    </source>
</evidence>
<reference evidence="1" key="1">
    <citation type="submission" date="2022-05" db="EMBL/GenBank/DDBJ databases">
        <title>Schlegelella sp. nov., isolated from mangrove soil.</title>
        <authorList>
            <person name="Liu Y."/>
            <person name="Ge X."/>
            <person name="Liu W."/>
        </authorList>
    </citation>
    <scope>NUCLEOTIDE SEQUENCE</scope>
    <source>
        <strain evidence="1">S2-27</strain>
    </source>
</reference>
<organism evidence="1 2">
    <name type="scientific">Caldimonas mangrovi</name>
    <dbReference type="NCBI Taxonomy" id="2944811"/>
    <lineage>
        <taxon>Bacteria</taxon>
        <taxon>Pseudomonadati</taxon>
        <taxon>Pseudomonadota</taxon>
        <taxon>Betaproteobacteria</taxon>
        <taxon>Burkholderiales</taxon>
        <taxon>Sphaerotilaceae</taxon>
        <taxon>Caldimonas</taxon>
    </lineage>
</organism>
<gene>
    <name evidence="1" type="ORF">M8A51_03950</name>
</gene>
<protein>
    <submittedName>
        <fullName evidence="1">Uncharacterized protein</fullName>
    </submittedName>
</protein>
<dbReference type="RefSeq" id="WP_251776822.1">
    <property type="nucleotide sequence ID" value="NZ_JAMKFE010000002.1"/>
</dbReference>
<keyword evidence="2" id="KW-1185">Reference proteome</keyword>